<dbReference type="GO" id="GO:0006082">
    <property type="term" value="P:organic acid metabolic process"/>
    <property type="evidence" value="ECO:0007669"/>
    <property type="project" value="UniProtKB-ARBA"/>
</dbReference>
<sequence length="595" mass="63861">MAEERKKQYLLGNAAIAHACLEAGVDFVSGYPGTPSSEVVDTLRGVKDPWYYLEWSVNEKVAFENAIGASWCGCRSIVTMKHVGLNVAADPLMTSAYTGVKGGFVVLSADDPFAHSSQNEQDSRMYAKFAQIPCLDPKDVQQAHDMMTAAWNISEKFSLPVLFRPTTRICHSKSDVALGEETPSPRKGEFVRDPKQYVVIPAHTRPLHAILTKKQAEVAKYLVEAGYNSATVRGERAVIAGGISAAYVEEILPEDISLITIGAYPIDADWLAEVVGKHTEVLVVEELMPVVEEAVRQVAGTVTVHGKLDGYLPHEGEFSTALVAKALLKAGYLKEDPFPPEKQPTAVAVRPPILCPGCLHRSVFYAMKKVFKDGVFPSDIGCYTLGLQMGAVDTTICMGASITVGSGIAHSCPETDVVSTIGDSTFLHTGVNGLINAVYNNTNQTVIILDNRITAMTGHQPNPNTGMTATGVESPKISLEELARACGVSFVESVDPYDLTDLLETLKAAKEKPGVKVIIAKQPCVIMNKRNGVKRSRYVVDAERCNKCGACIRYGCPALEIDENGAAVTTALCTGCGVCADICPAGAIHRGGARQ</sequence>
<keyword evidence="3 4" id="KW-0004">4Fe-4S</keyword>
<feature type="binding site" evidence="4">
    <location>
        <position position="579"/>
    </location>
    <ligand>
        <name>[4Fe-4S] cluster</name>
        <dbReference type="ChEBI" id="CHEBI:49883"/>
        <label>2</label>
    </ligand>
</feature>
<name>A0AAE4MBD5_9EURY</name>
<feature type="binding site" evidence="4">
    <location>
        <position position="556"/>
    </location>
    <ligand>
        <name>[4Fe-4S] cluster</name>
        <dbReference type="ChEBI" id="CHEBI:49883"/>
        <label>2</label>
    </ligand>
</feature>
<keyword evidence="7" id="KW-1185">Reference proteome</keyword>
<feature type="binding site" evidence="4">
    <location>
        <position position="576"/>
    </location>
    <ligand>
        <name>[4Fe-4S] cluster</name>
        <dbReference type="ChEBI" id="CHEBI:49883"/>
        <label>2</label>
    </ligand>
</feature>
<accession>A0AAE4MBD5</accession>
<keyword evidence="2 3" id="KW-0560">Oxidoreductase</keyword>
<dbReference type="InterPro" id="IPR002880">
    <property type="entry name" value="Pyrv_Fd/Flavodoxin_OxRdtase_N"/>
</dbReference>
<comment type="function">
    <text evidence="3">Catalyzes the ferredoxin-dependent oxidative decarboxylation of arylpyruvates.</text>
</comment>
<evidence type="ECO:0000256" key="1">
    <source>
        <dbReference type="ARBA" id="ARBA00022723"/>
    </source>
</evidence>
<feature type="binding site" evidence="4">
    <location>
        <position position="548"/>
    </location>
    <ligand>
        <name>[4Fe-4S] cluster</name>
        <dbReference type="ChEBI" id="CHEBI:49883"/>
        <label>1</label>
    </ligand>
</feature>
<dbReference type="Gene3D" id="3.40.50.970">
    <property type="match status" value="2"/>
</dbReference>
<evidence type="ECO:0000313" key="7">
    <source>
        <dbReference type="Proteomes" id="UP001273136"/>
    </source>
</evidence>
<dbReference type="PANTHER" id="PTHR43710:SF7">
    <property type="entry name" value="INDOLEPYRUVATE OXIDOREDUCTASE SUBUNIT IORA"/>
    <property type="match status" value="1"/>
</dbReference>
<dbReference type="GO" id="GO:0046872">
    <property type="term" value="F:metal ion binding"/>
    <property type="evidence" value="ECO:0007669"/>
    <property type="project" value="UniProtKB-UniRule"/>
</dbReference>
<evidence type="ECO:0000256" key="3">
    <source>
        <dbReference type="PIRNR" id="PIRNR006439"/>
    </source>
</evidence>
<comment type="catalytic activity">
    <reaction evidence="3">
        <text>indole-3-pyruvate + 2 oxidized [2Fe-2S]-[ferredoxin] + CoA = (indol-3-yl)acetyl-CoA + 2 reduced [2Fe-2S]-[ferredoxin] + CO2 + H(+)</text>
        <dbReference type="Rhea" id="RHEA:12645"/>
        <dbReference type="Rhea" id="RHEA-COMP:10000"/>
        <dbReference type="Rhea" id="RHEA-COMP:10001"/>
        <dbReference type="ChEBI" id="CHEBI:15378"/>
        <dbReference type="ChEBI" id="CHEBI:16526"/>
        <dbReference type="ChEBI" id="CHEBI:17640"/>
        <dbReference type="ChEBI" id="CHEBI:33737"/>
        <dbReference type="ChEBI" id="CHEBI:33738"/>
        <dbReference type="ChEBI" id="CHEBI:57271"/>
        <dbReference type="ChEBI" id="CHEBI:57287"/>
        <dbReference type="EC" id="1.2.7.8"/>
    </reaction>
</comment>
<dbReference type="EC" id="1.2.7.8" evidence="3"/>
<dbReference type="CDD" id="cd02008">
    <property type="entry name" value="TPP_IOR_alpha"/>
    <property type="match status" value="1"/>
</dbReference>
<dbReference type="EMBL" id="JAWDKA010000006">
    <property type="protein sequence ID" value="MDV0441997.1"/>
    <property type="molecule type" value="Genomic_DNA"/>
</dbReference>
<gene>
    <name evidence="6" type="ORF">McpAg1_12170</name>
</gene>
<keyword evidence="3" id="KW-0249">Electron transport</keyword>
<comment type="cofactor">
    <cofactor evidence="3 4">
        <name>[4Fe-4S] cluster</name>
        <dbReference type="ChEBI" id="CHEBI:49883"/>
    </cofactor>
    <text evidence="3 4">Binds 2 [4Fe-4S] clusters. In this family the first cluster has a non-standard and varying [4Fe-4S] binding motif CX(2)CX(2)CX(4-5)CP.</text>
</comment>
<keyword evidence="3" id="KW-0813">Transport</keyword>
<dbReference type="Proteomes" id="UP001273136">
    <property type="component" value="Unassembled WGS sequence"/>
</dbReference>
<comment type="subunit">
    <text evidence="3">Heterodimer of the IorA and IorB subunits.</text>
</comment>
<evidence type="ECO:0000256" key="4">
    <source>
        <dbReference type="PIRSR" id="PIRSR006439-50"/>
    </source>
</evidence>
<dbReference type="InterPro" id="IPR011766">
    <property type="entry name" value="TPP_enzyme_TPP-bd"/>
</dbReference>
<dbReference type="PROSITE" id="PS00198">
    <property type="entry name" value="4FE4S_FER_1"/>
    <property type="match status" value="1"/>
</dbReference>
<dbReference type="PANTHER" id="PTHR43710">
    <property type="entry name" value="2-HYDROXYACYL-COA LYASE"/>
    <property type="match status" value="1"/>
</dbReference>
<evidence type="ECO:0000313" key="6">
    <source>
        <dbReference type="EMBL" id="MDV0441997.1"/>
    </source>
</evidence>
<dbReference type="Pfam" id="PF02775">
    <property type="entry name" value="TPP_enzyme_C"/>
    <property type="match status" value="1"/>
</dbReference>
<dbReference type="InterPro" id="IPR017721">
    <property type="entry name" value="IorA"/>
</dbReference>
<dbReference type="SUPFAM" id="SSF52518">
    <property type="entry name" value="Thiamin diphosphate-binding fold (THDP-binding)"/>
    <property type="match status" value="2"/>
</dbReference>
<feature type="binding site" evidence="4">
    <location>
        <position position="545"/>
    </location>
    <ligand>
        <name>[4Fe-4S] cluster</name>
        <dbReference type="ChEBI" id="CHEBI:49883"/>
        <label>1</label>
    </ligand>
</feature>
<dbReference type="SUPFAM" id="SSF54862">
    <property type="entry name" value="4Fe-4S ferredoxins"/>
    <property type="match status" value="1"/>
</dbReference>
<feature type="binding site" evidence="4">
    <location>
        <position position="583"/>
    </location>
    <ligand>
        <name>[4Fe-4S] cluster</name>
        <dbReference type="ChEBI" id="CHEBI:49883"/>
        <label>1</label>
    </ligand>
</feature>
<comment type="caution">
    <text evidence="6">The sequence shown here is derived from an EMBL/GenBank/DDBJ whole genome shotgun (WGS) entry which is preliminary data.</text>
</comment>
<dbReference type="CDD" id="cd07034">
    <property type="entry name" value="TPP_PYR_PFOR_IOR-alpha_like"/>
    <property type="match status" value="1"/>
</dbReference>
<dbReference type="Pfam" id="PF13237">
    <property type="entry name" value="Fer4_10"/>
    <property type="match status" value="1"/>
</dbReference>
<dbReference type="GO" id="GO:0043805">
    <property type="term" value="F:indolepyruvate ferredoxin oxidoreductase activity"/>
    <property type="evidence" value="ECO:0007669"/>
    <property type="project" value="UniProtKB-UniRule"/>
</dbReference>
<feature type="domain" description="4Fe-4S ferredoxin-type" evidence="5">
    <location>
        <begin position="536"/>
        <end position="563"/>
    </location>
</feature>
<evidence type="ECO:0000259" key="5">
    <source>
        <dbReference type="PROSITE" id="PS51379"/>
    </source>
</evidence>
<dbReference type="GO" id="GO:0044272">
    <property type="term" value="P:sulfur compound biosynthetic process"/>
    <property type="evidence" value="ECO:0007669"/>
    <property type="project" value="UniProtKB-ARBA"/>
</dbReference>
<dbReference type="Gene3D" id="3.30.70.20">
    <property type="match status" value="1"/>
</dbReference>
<feature type="binding site" evidence="4">
    <location>
        <position position="551"/>
    </location>
    <ligand>
        <name>[4Fe-4S] cluster</name>
        <dbReference type="ChEBI" id="CHEBI:49883"/>
        <label>1</label>
    </ligand>
</feature>
<protein>
    <recommendedName>
        <fullName evidence="3">Indolepyruvate oxidoreductase subunit IorA</fullName>
        <shortName evidence="3">IOR</shortName>
        <ecNumber evidence="3">1.2.7.8</ecNumber>
    </recommendedName>
    <alternativeName>
        <fullName evidence="3">Indolepyruvate ferredoxin oxidoreductase subunit alpha</fullName>
    </alternativeName>
</protein>
<dbReference type="PIRSF" id="PIRSF006439">
    <property type="entry name" value="Indolepyruvate_ferr_oxidored"/>
    <property type="match status" value="1"/>
</dbReference>
<feature type="domain" description="4Fe-4S ferredoxin-type" evidence="5">
    <location>
        <begin position="564"/>
        <end position="593"/>
    </location>
</feature>
<dbReference type="PROSITE" id="PS51379">
    <property type="entry name" value="4FE4S_FER_2"/>
    <property type="match status" value="2"/>
</dbReference>
<keyword evidence="1 3" id="KW-0479">Metal-binding</keyword>
<dbReference type="InterPro" id="IPR017900">
    <property type="entry name" value="4Fe4S_Fe_S_CS"/>
</dbReference>
<dbReference type="InterPro" id="IPR017896">
    <property type="entry name" value="4Fe4S_Fe-S-bd"/>
</dbReference>
<dbReference type="RefSeq" id="WP_338094401.1">
    <property type="nucleotide sequence ID" value="NZ_JAWDKA010000006.1"/>
</dbReference>
<evidence type="ECO:0000256" key="2">
    <source>
        <dbReference type="ARBA" id="ARBA00023002"/>
    </source>
</evidence>
<dbReference type="FunFam" id="3.40.50.970:FF:000039">
    <property type="entry name" value="Indolepyruvate oxidoreductase subunit IorA"/>
    <property type="match status" value="1"/>
</dbReference>
<dbReference type="AlphaFoldDB" id="A0AAE4MBD5"/>
<dbReference type="GO" id="GO:0051539">
    <property type="term" value="F:4 iron, 4 sulfur cluster binding"/>
    <property type="evidence" value="ECO:0007669"/>
    <property type="project" value="UniProtKB-UniRule"/>
</dbReference>
<dbReference type="Pfam" id="PF01855">
    <property type="entry name" value="POR_N"/>
    <property type="match status" value="1"/>
</dbReference>
<reference evidence="6" key="1">
    <citation type="submission" date="2023-06" db="EMBL/GenBank/DDBJ databases">
        <title>Genome sequence of Methancorpusculaceae sp. Ag1.</title>
        <authorList>
            <person name="Protasov E."/>
            <person name="Platt K."/>
            <person name="Poehlein A."/>
            <person name="Daniel R."/>
            <person name="Brune A."/>
        </authorList>
    </citation>
    <scope>NUCLEOTIDE SEQUENCE</scope>
    <source>
        <strain evidence="6">Ag1</strain>
    </source>
</reference>
<keyword evidence="3 4" id="KW-0408">Iron</keyword>
<keyword evidence="3 4" id="KW-0411">Iron-sulfur</keyword>
<organism evidence="6 7">
    <name type="scientific">Methanorbis furvi</name>
    <dbReference type="NCBI Taxonomy" id="3028299"/>
    <lineage>
        <taxon>Archaea</taxon>
        <taxon>Methanobacteriati</taxon>
        <taxon>Methanobacteriota</taxon>
        <taxon>Stenosarchaea group</taxon>
        <taxon>Methanomicrobia</taxon>
        <taxon>Methanomicrobiales</taxon>
        <taxon>Methanocorpusculaceae</taxon>
        <taxon>Methanorbis</taxon>
    </lineage>
</organism>
<dbReference type="InterPro" id="IPR029061">
    <property type="entry name" value="THDP-binding"/>
</dbReference>
<proteinExistence type="predicted"/>
<dbReference type="InterPro" id="IPR045025">
    <property type="entry name" value="HACL1-like"/>
</dbReference>
<dbReference type="NCBIfam" id="TIGR03336">
    <property type="entry name" value="IOR_alpha"/>
    <property type="match status" value="1"/>
</dbReference>
<feature type="binding site" evidence="4">
    <location>
        <position position="573"/>
    </location>
    <ligand>
        <name>[4Fe-4S] cluster</name>
        <dbReference type="ChEBI" id="CHEBI:49883"/>
        <label>2</label>
    </ligand>
</feature>
<dbReference type="GO" id="GO:0030976">
    <property type="term" value="F:thiamine pyrophosphate binding"/>
    <property type="evidence" value="ECO:0007669"/>
    <property type="project" value="InterPro"/>
</dbReference>